<feature type="transmembrane region" description="Helical" evidence="1">
    <location>
        <begin position="161"/>
        <end position="181"/>
    </location>
</feature>
<feature type="transmembrane region" description="Helical" evidence="1">
    <location>
        <begin position="131"/>
        <end position="152"/>
    </location>
</feature>
<dbReference type="InterPro" id="IPR046475">
    <property type="entry name" value="DUF6796"/>
</dbReference>
<gene>
    <name evidence="2" type="ORF">IF202_15800</name>
</gene>
<feature type="transmembrane region" description="Helical" evidence="1">
    <location>
        <begin position="51"/>
        <end position="74"/>
    </location>
</feature>
<evidence type="ECO:0000313" key="3">
    <source>
        <dbReference type="Proteomes" id="UP000604161"/>
    </source>
</evidence>
<sequence>MNVFVLTGIMGLLASVVVGTGEYLLHYDPLARFAAGGFGFMQGIGTDRTTIGHFLGVFGALLYPIGCYHLYLMLKPASNKLAFSAFIIGSMGFMVGVVWIGSRASISALMQLPESAEIDALVALYDLRYETLLQVVRLTTLFLSIIFIVLILKGKTHYPKWMAFFSPILLIVASFLVYLAVPQLGKHVMPIALNVAFFIVFSLSVLVALKNKPRVCLVDGEVK</sequence>
<organism evidence="2 3">
    <name type="scientific">Marinomonas colpomeniae</name>
    <dbReference type="NCBI Taxonomy" id="2774408"/>
    <lineage>
        <taxon>Bacteria</taxon>
        <taxon>Pseudomonadati</taxon>
        <taxon>Pseudomonadota</taxon>
        <taxon>Gammaproteobacteria</taxon>
        <taxon>Oceanospirillales</taxon>
        <taxon>Oceanospirillaceae</taxon>
        <taxon>Marinomonas</taxon>
    </lineage>
</organism>
<name>A0ABR8P503_9GAMM</name>
<evidence type="ECO:0000256" key="1">
    <source>
        <dbReference type="SAM" id="Phobius"/>
    </source>
</evidence>
<keyword evidence="1" id="KW-1133">Transmembrane helix</keyword>
<dbReference type="EMBL" id="JACYFC010000006">
    <property type="protein sequence ID" value="MBD5772502.1"/>
    <property type="molecule type" value="Genomic_DNA"/>
</dbReference>
<dbReference type="RefSeq" id="WP_191595888.1">
    <property type="nucleotide sequence ID" value="NZ_JACYFC010000006.1"/>
</dbReference>
<feature type="transmembrane region" description="Helical" evidence="1">
    <location>
        <begin position="187"/>
        <end position="209"/>
    </location>
</feature>
<proteinExistence type="predicted"/>
<evidence type="ECO:0000313" key="2">
    <source>
        <dbReference type="EMBL" id="MBD5772502.1"/>
    </source>
</evidence>
<keyword evidence="1" id="KW-0812">Transmembrane</keyword>
<keyword evidence="3" id="KW-1185">Reference proteome</keyword>
<protein>
    <submittedName>
        <fullName evidence="2">Uncharacterized protein</fullName>
    </submittedName>
</protein>
<dbReference type="Pfam" id="PF20599">
    <property type="entry name" value="DUF6796"/>
    <property type="match status" value="1"/>
</dbReference>
<comment type="caution">
    <text evidence="2">The sequence shown here is derived from an EMBL/GenBank/DDBJ whole genome shotgun (WGS) entry which is preliminary data.</text>
</comment>
<reference evidence="2 3" key="1">
    <citation type="submission" date="2020-09" db="EMBL/GenBank/DDBJ databases">
        <title>Marinomonas sp. nov., isolated from the cysticercosis algae of Qingdao, China.</title>
        <authorList>
            <person name="Sun X."/>
        </authorList>
    </citation>
    <scope>NUCLEOTIDE SEQUENCE [LARGE SCALE GENOMIC DNA]</scope>
    <source>
        <strain evidence="2 3">SM2066</strain>
    </source>
</reference>
<accession>A0ABR8P503</accession>
<dbReference type="Proteomes" id="UP000604161">
    <property type="component" value="Unassembled WGS sequence"/>
</dbReference>
<keyword evidence="1" id="KW-0472">Membrane</keyword>
<feature type="transmembrane region" description="Helical" evidence="1">
    <location>
        <begin position="81"/>
        <end position="102"/>
    </location>
</feature>